<feature type="transmembrane region" description="Helical" evidence="5">
    <location>
        <begin position="6"/>
        <end position="22"/>
    </location>
</feature>
<dbReference type="GO" id="GO:0005886">
    <property type="term" value="C:plasma membrane"/>
    <property type="evidence" value="ECO:0007669"/>
    <property type="project" value="TreeGrafter"/>
</dbReference>
<evidence type="ECO:0000313" key="8">
    <source>
        <dbReference type="EMBL" id="GJM62121.1"/>
    </source>
</evidence>
<reference evidence="8 9" key="1">
    <citation type="submission" date="2021-12" db="EMBL/GenBank/DDBJ databases">
        <title>Genome sequencing of bacteria with rrn-lacking chromosome and rrn-plasmid.</title>
        <authorList>
            <person name="Anda M."/>
            <person name="Iwasaki W."/>
        </authorList>
    </citation>
    <scope>NUCLEOTIDE SEQUENCE [LARGE SCALE GENOMIC DNA]</scope>
    <source>
        <strain evidence="8 9">NBRC 15940</strain>
    </source>
</reference>
<evidence type="ECO:0000256" key="4">
    <source>
        <dbReference type="ARBA" id="ARBA00023136"/>
    </source>
</evidence>
<name>A0AAN4VY13_9BACT</name>
<organism evidence="8 9">
    <name type="scientific">Persicobacter diffluens</name>
    <dbReference type="NCBI Taxonomy" id="981"/>
    <lineage>
        <taxon>Bacteria</taxon>
        <taxon>Pseudomonadati</taxon>
        <taxon>Bacteroidota</taxon>
        <taxon>Cytophagia</taxon>
        <taxon>Cytophagales</taxon>
        <taxon>Persicobacteraceae</taxon>
        <taxon>Persicobacter</taxon>
    </lineage>
</organism>
<evidence type="ECO:0000259" key="6">
    <source>
        <dbReference type="Pfam" id="PF01957"/>
    </source>
</evidence>
<accession>A0AAN4VY13</accession>
<sequence>MWLIGLLIFIGILLIIVEIIFIPGTTFVGIIGVLSVIGGVFMTYSEFGSDTGHWVLLGTGVAGGLLSIYAFQSKPWLKMANTDAIKSKVNTRDNLGLSVGEQGEAVSDLKPVGKALFGDMEVEVTTKGLFLEAGQSIEIISIESNKIIVQPLS</sequence>
<keyword evidence="2 5" id="KW-0812">Transmembrane</keyword>
<evidence type="ECO:0000256" key="5">
    <source>
        <dbReference type="SAM" id="Phobius"/>
    </source>
</evidence>
<feature type="domain" description="NfeD integral membrane" evidence="7">
    <location>
        <begin position="2"/>
        <end position="70"/>
    </location>
</feature>
<evidence type="ECO:0000256" key="3">
    <source>
        <dbReference type="ARBA" id="ARBA00022989"/>
    </source>
</evidence>
<dbReference type="Pfam" id="PF01957">
    <property type="entry name" value="NfeD"/>
    <property type="match status" value="1"/>
</dbReference>
<keyword evidence="3 5" id="KW-1133">Transmembrane helix</keyword>
<comment type="caution">
    <text evidence="8">The sequence shown here is derived from an EMBL/GenBank/DDBJ whole genome shotgun (WGS) entry which is preliminary data.</text>
</comment>
<feature type="domain" description="NfeD-like C-terminal" evidence="6">
    <location>
        <begin position="99"/>
        <end position="151"/>
    </location>
</feature>
<dbReference type="InterPro" id="IPR012340">
    <property type="entry name" value="NA-bd_OB-fold"/>
</dbReference>
<keyword evidence="4 5" id="KW-0472">Membrane</keyword>
<gene>
    <name evidence="8" type="ORF">PEDI_26730</name>
</gene>
<dbReference type="AlphaFoldDB" id="A0AAN4VY13"/>
<comment type="subcellular location">
    <subcellularLocation>
        <location evidence="1">Membrane</location>
        <topology evidence="1">Multi-pass membrane protein</topology>
    </subcellularLocation>
</comment>
<proteinExistence type="predicted"/>
<protein>
    <recommendedName>
        <fullName evidence="10">NfeD-like C-terminal domain-containing protein</fullName>
    </recommendedName>
</protein>
<dbReference type="InterPro" id="IPR052165">
    <property type="entry name" value="Membrane_assoc_protease"/>
</dbReference>
<evidence type="ECO:0000256" key="1">
    <source>
        <dbReference type="ARBA" id="ARBA00004141"/>
    </source>
</evidence>
<feature type="transmembrane region" description="Helical" evidence="5">
    <location>
        <begin position="51"/>
        <end position="71"/>
    </location>
</feature>
<dbReference type="Proteomes" id="UP001310022">
    <property type="component" value="Unassembled WGS sequence"/>
</dbReference>
<dbReference type="RefSeq" id="WP_338237480.1">
    <property type="nucleotide sequence ID" value="NZ_BQKE01000001.1"/>
</dbReference>
<evidence type="ECO:0000313" key="9">
    <source>
        <dbReference type="Proteomes" id="UP001310022"/>
    </source>
</evidence>
<keyword evidence="9" id="KW-1185">Reference proteome</keyword>
<dbReference type="InterPro" id="IPR056739">
    <property type="entry name" value="NfeD_membrane"/>
</dbReference>
<dbReference type="Pfam" id="PF24961">
    <property type="entry name" value="NfeD_membrane"/>
    <property type="match status" value="1"/>
</dbReference>
<dbReference type="PANTHER" id="PTHR33507:SF3">
    <property type="entry name" value="INNER MEMBRANE PROTEIN YBBJ"/>
    <property type="match status" value="1"/>
</dbReference>
<evidence type="ECO:0008006" key="10">
    <source>
        <dbReference type="Google" id="ProtNLM"/>
    </source>
</evidence>
<feature type="transmembrane region" description="Helical" evidence="5">
    <location>
        <begin position="27"/>
        <end position="45"/>
    </location>
</feature>
<evidence type="ECO:0000256" key="2">
    <source>
        <dbReference type="ARBA" id="ARBA00022692"/>
    </source>
</evidence>
<evidence type="ECO:0000259" key="7">
    <source>
        <dbReference type="Pfam" id="PF24961"/>
    </source>
</evidence>
<dbReference type="InterPro" id="IPR002810">
    <property type="entry name" value="NfeD-like_C"/>
</dbReference>
<dbReference type="Gene3D" id="2.40.50.140">
    <property type="entry name" value="Nucleic acid-binding proteins"/>
    <property type="match status" value="1"/>
</dbReference>
<dbReference type="EMBL" id="BQKE01000001">
    <property type="protein sequence ID" value="GJM62121.1"/>
    <property type="molecule type" value="Genomic_DNA"/>
</dbReference>
<dbReference type="PANTHER" id="PTHR33507">
    <property type="entry name" value="INNER MEMBRANE PROTEIN YBBJ"/>
    <property type="match status" value="1"/>
</dbReference>